<dbReference type="Gene3D" id="1.10.600.10">
    <property type="entry name" value="Farnesyl Diphosphate Synthase"/>
    <property type="match status" value="1"/>
</dbReference>
<accession>A0A432M309</accession>
<sequence>MGLSGWRRSARLGRRCRNRASTRFDRTAQVEGSRVSEEVSGHGALQSYVDKWLAVQPQQRTALVFVDPAKYPGHVALAAWEQELLSAAYGIREPHVAATKLNWWAEELSGAASSGGRHPLTRVLFDDERAHAIPQEHWLAPVLAAMAQLEEGTAVDFSAQLAATSALHGALAALETAWWYGNTVSPARATRVATLSHLLFALRRLQDDAERDRLPLPMARLARFGLSRASLRQPSEARDQAIRAQLDDLRSAWSEASRLDGPLSVFRTLEAGDGERLMRKAARAGAPLKVLQTGTPNSGFLATLRAWRAAQRWQRQVAGQHP</sequence>
<evidence type="ECO:0000313" key="1">
    <source>
        <dbReference type="EMBL" id="RUL72924.1"/>
    </source>
</evidence>
<dbReference type="Pfam" id="PF00494">
    <property type="entry name" value="SQS_PSY"/>
    <property type="match status" value="1"/>
</dbReference>
<keyword evidence="2" id="KW-1185">Reference proteome</keyword>
<dbReference type="OrthoDB" id="5959054at2"/>
<dbReference type="EMBL" id="RYYV01000013">
    <property type="protein sequence ID" value="RUL72924.1"/>
    <property type="molecule type" value="Genomic_DNA"/>
</dbReference>
<evidence type="ECO:0000313" key="2">
    <source>
        <dbReference type="Proteomes" id="UP000274358"/>
    </source>
</evidence>
<dbReference type="SUPFAM" id="SSF48576">
    <property type="entry name" value="Terpenoid synthases"/>
    <property type="match status" value="1"/>
</dbReference>
<dbReference type="InterPro" id="IPR002060">
    <property type="entry name" value="Squ/phyt_synthse"/>
</dbReference>
<organism evidence="1 2">
    <name type="scientific">Dyella choica</name>
    <dbReference type="NCBI Taxonomy" id="1927959"/>
    <lineage>
        <taxon>Bacteria</taxon>
        <taxon>Pseudomonadati</taxon>
        <taxon>Pseudomonadota</taxon>
        <taxon>Gammaproteobacteria</taxon>
        <taxon>Lysobacterales</taxon>
        <taxon>Rhodanobacteraceae</taxon>
        <taxon>Dyella</taxon>
    </lineage>
</organism>
<gene>
    <name evidence="1" type="ORF">EKH80_16320</name>
</gene>
<protein>
    <submittedName>
        <fullName evidence="1">Phytoene synthase</fullName>
    </submittedName>
</protein>
<reference evidence="1 2" key="1">
    <citation type="submission" date="2018-12" db="EMBL/GenBank/DDBJ databases">
        <title>Dyella dinghuensis sp. nov. DHOA06 and Dyella choica sp. nov. 4M-K27, isolated from forest soil.</title>
        <authorList>
            <person name="Qiu L.-H."/>
            <person name="Gao Z.-H."/>
        </authorList>
    </citation>
    <scope>NUCLEOTIDE SEQUENCE [LARGE SCALE GENOMIC DNA]</scope>
    <source>
        <strain evidence="1 2">4M-K27</strain>
    </source>
</reference>
<name>A0A432M309_9GAMM</name>
<dbReference type="InterPro" id="IPR008949">
    <property type="entry name" value="Isoprenoid_synthase_dom_sf"/>
</dbReference>
<dbReference type="Proteomes" id="UP000274358">
    <property type="component" value="Unassembled WGS sequence"/>
</dbReference>
<comment type="caution">
    <text evidence="1">The sequence shown here is derived from an EMBL/GenBank/DDBJ whole genome shotgun (WGS) entry which is preliminary data.</text>
</comment>
<dbReference type="AlphaFoldDB" id="A0A432M309"/>
<proteinExistence type="predicted"/>